<dbReference type="OrthoDB" id="18978at2759"/>
<evidence type="ECO:0000256" key="1">
    <source>
        <dbReference type="ARBA" id="ARBA00008828"/>
    </source>
</evidence>
<dbReference type="eggNOG" id="KOG2842">
    <property type="taxonomic scope" value="Eukaryota"/>
</dbReference>
<dbReference type="InterPro" id="IPR039777">
    <property type="entry name" value="IFRD"/>
</dbReference>
<dbReference type="OMA" id="EMHLHKF"/>
<feature type="region of interest" description="Disordered" evidence="2">
    <location>
        <begin position="1"/>
        <end position="34"/>
    </location>
</feature>
<evidence type="ECO:0000313" key="5">
    <source>
        <dbReference type="Proteomes" id="UP000054408"/>
    </source>
</evidence>
<dbReference type="AlphaFoldDB" id="A0A0L0DI42"/>
<dbReference type="SUPFAM" id="SSF48371">
    <property type="entry name" value="ARM repeat"/>
    <property type="match status" value="1"/>
</dbReference>
<proteinExistence type="inferred from homology"/>
<dbReference type="InterPro" id="IPR007701">
    <property type="entry name" value="Interferon-rel_develop_reg_N"/>
</dbReference>
<evidence type="ECO:0000313" key="4">
    <source>
        <dbReference type="EMBL" id="KNC52034.1"/>
    </source>
</evidence>
<organism evidence="4 5">
    <name type="scientific">Thecamonas trahens ATCC 50062</name>
    <dbReference type="NCBI Taxonomy" id="461836"/>
    <lineage>
        <taxon>Eukaryota</taxon>
        <taxon>Apusozoa</taxon>
        <taxon>Apusomonadida</taxon>
        <taxon>Apusomonadidae</taxon>
        <taxon>Thecamonas</taxon>
    </lineage>
</organism>
<dbReference type="STRING" id="461836.A0A0L0DI42"/>
<dbReference type="PANTHER" id="PTHR12354:SF1">
    <property type="entry name" value="INTERFERON-RELATED DEVELOPMENTAL REGULATOR 1"/>
    <property type="match status" value="1"/>
</dbReference>
<evidence type="ECO:0000259" key="3">
    <source>
        <dbReference type="Pfam" id="PF05004"/>
    </source>
</evidence>
<feature type="domain" description="Interferon-related developmental regulator N-terminal" evidence="3">
    <location>
        <begin position="38"/>
        <end position="312"/>
    </location>
</feature>
<dbReference type="GeneID" id="25567015"/>
<gene>
    <name evidence="4" type="ORF">AMSG_08287</name>
</gene>
<dbReference type="PANTHER" id="PTHR12354">
    <property type="entry name" value="INTERFERON-RELATED DEVELOPMENTAL REGULATOR"/>
    <property type="match status" value="1"/>
</dbReference>
<dbReference type="EMBL" id="GL349471">
    <property type="protein sequence ID" value="KNC52034.1"/>
    <property type="molecule type" value="Genomic_DNA"/>
</dbReference>
<comment type="similarity">
    <text evidence="1">Belongs to the IFRD family.</text>
</comment>
<dbReference type="InterPro" id="IPR016024">
    <property type="entry name" value="ARM-type_fold"/>
</dbReference>
<dbReference type="RefSeq" id="XP_013755617.1">
    <property type="nucleotide sequence ID" value="XM_013900163.1"/>
</dbReference>
<feature type="compositionally biased region" description="Basic residues" evidence="2">
    <location>
        <begin position="8"/>
        <end position="17"/>
    </location>
</feature>
<protein>
    <recommendedName>
        <fullName evidence="3">Interferon-related developmental regulator N-terminal domain-containing protein</fullName>
    </recommendedName>
</protein>
<evidence type="ECO:0000256" key="2">
    <source>
        <dbReference type="SAM" id="MobiDB-lite"/>
    </source>
</evidence>
<sequence>MFCGYSRQRGKQARGGKRSGDEATASEAGSEAGSIETAPPALVVVDELNEESLREKWETAVDNLGERAKATRAAGLETVLSIVAGRFSDELLEGSVETVVGMIKGMVRKGTLAEKMMGARILAAIFVSVGISQSLYDDALPVLRDYESSRSDELAALGLAARAMGIFVCVEEPGLASAYIVELAKVADSGSRAGPRASAAAMQAISLLLPVVPVVAFFQDHFHTLLTLATDSLDSPDFAVRVAAGKLIASMFELGSAPAAAGFDIDDEVDNRARDELLDKLGDLASESSKYVARETRKSQRSIFRDVLASVEDGTSPDLAITIGKARFTFTSWAALAAYDAVKAALLSGLAAHFSHNPLLTDIFPSISIDNSSLSANRHVKRGADRDAKRDANLEFVHNDL</sequence>
<dbReference type="Proteomes" id="UP000054408">
    <property type="component" value="Unassembled WGS sequence"/>
</dbReference>
<accession>A0A0L0DI42</accession>
<dbReference type="Pfam" id="PF05004">
    <property type="entry name" value="IFRD"/>
    <property type="match status" value="1"/>
</dbReference>
<reference evidence="4 5" key="1">
    <citation type="submission" date="2010-05" db="EMBL/GenBank/DDBJ databases">
        <title>The Genome Sequence of Thecamonas trahens ATCC 50062.</title>
        <authorList>
            <consortium name="The Broad Institute Genome Sequencing Platform"/>
            <person name="Russ C."/>
            <person name="Cuomo C."/>
            <person name="Shea T."/>
            <person name="Young S.K."/>
            <person name="Zeng Q."/>
            <person name="Koehrsen M."/>
            <person name="Haas B."/>
            <person name="Borodovsky M."/>
            <person name="Guigo R."/>
            <person name="Alvarado L."/>
            <person name="Berlin A."/>
            <person name="Bochicchio J."/>
            <person name="Borenstein D."/>
            <person name="Chapman S."/>
            <person name="Chen Z."/>
            <person name="Freedman E."/>
            <person name="Gellesch M."/>
            <person name="Goldberg J."/>
            <person name="Griggs A."/>
            <person name="Gujja S."/>
            <person name="Heilman E."/>
            <person name="Heiman D."/>
            <person name="Hepburn T."/>
            <person name="Howarth C."/>
            <person name="Jen D."/>
            <person name="Larson L."/>
            <person name="Mehta T."/>
            <person name="Park D."/>
            <person name="Pearson M."/>
            <person name="Roberts A."/>
            <person name="Saif S."/>
            <person name="Shenoy N."/>
            <person name="Sisk P."/>
            <person name="Stolte C."/>
            <person name="Sykes S."/>
            <person name="Thomson T."/>
            <person name="Walk T."/>
            <person name="White J."/>
            <person name="Yandava C."/>
            <person name="Burger G."/>
            <person name="Gray M.W."/>
            <person name="Holland P.W.H."/>
            <person name="King N."/>
            <person name="Lang F.B.F."/>
            <person name="Roger A.J."/>
            <person name="Ruiz-Trillo I."/>
            <person name="Lander E."/>
            <person name="Nusbaum C."/>
        </authorList>
    </citation>
    <scope>NUCLEOTIDE SEQUENCE [LARGE SCALE GENOMIC DNA]</scope>
    <source>
        <strain evidence="4 5">ATCC 50062</strain>
    </source>
</reference>
<keyword evidence="5" id="KW-1185">Reference proteome</keyword>
<feature type="compositionally biased region" description="Low complexity" evidence="2">
    <location>
        <begin position="22"/>
        <end position="34"/>
    </location>
</feature>
<name>A0A0L0DI42_THETB</name>